<feature type="region of interest" description="Disordered" evidence="2">
    <location>
        <begin position="1"/>
        <end position="45"/>
    </location>
</feature>
<dbReference type="Pfam" id="PF13328">
    <property type="entry name" value="HD_4"/>
    <property type="match status" value="1"/>
</dbReference>
<dbReference type="InterPro" id="IPR004095">
    <property type="entry name" value="TGS"/>
</dbReference>
<dbReference type="InterPro" id="IPR045600">
    <property type="entry name" value="RelA/SpoT_AH_RIS"/>
</dbReference>
<evidence type="ECO:0000313" key="6">
    <source>
        <dbReference type="EMBL" id="MDQ9171779.1"/>
    </source>
</evidence>
<evidence type="ECO:0000259" key="5">
    <source>
        <dbReference type="PROSITE" id="PS51880"/>
    </source>
</evidence>
<dbReference type="Gene3D" id="3.10.20.30">
    <property type="match status" value="1"/>
</dbReference>
<dbReference type="PANTHER" id="PTHR21262:SF36">
    <property type="entry name" value="BIFUNCTIONAL (P)PPGPP SYNTHASE_HYDROLASE SPOT"/>
    <property type="match status" value="1"/>
</dbReference>
<dbReference type="PROSITE" id="PS51831">
    <property type="entry name" value="HD"/>
    <property type="match status" value="1"/>
</dbReference>
<dbReference type="PANTHER" id="PTHR21262">
    <property type="entry name" value="GUANOSINE-3',5'-BIS DIPHOSPHATE 3'-PYROPHOSPHOHYDROLASE"/>
    <property type="match status" value="1"/>
</dbReference>
<dbReference type="CDD" id="cd04876">
    <property type="entry name" value="ACT_RelA-SpoT"/>
    <property type="match status" value="1"/>
</dbReference>
<dbReference type="InterPro" id="IPR043519">
    <property type="entry name" value="NT_sf"/>
</dbReference>
<dbReference type="NCBIfam" id="TIGR00691">
    <property type="entry name" value="spoT_relA"/>
    <property type="match status" value="1"/>
</dbReference>
<dbReference type="SMART" id="SM00471">
    <property type="entry name" value="HDc"/>
    <property type="match status" value="1"/>
</dbReference>
<dbReference type="Pfam" id="PF02824">
    <property type="entry name" value="TGS"/>
    <property type="match status" value="1"/>
</dbReference>
<comment type="similarity">
    <text evidence="1">Belongs to the relA/spoT family.</text>
</comment>
<dbReference type="InterPro" id="IPR007685">
    <property type="entry name" value="RelA_SpoT"/>
</dbReference>
<dbReference type="InterPro" id="IPR002912">
    <property type="entry name" value="ACT_dom"/>
</dbReference>
<feature type="domain" description="HD" evidence="4">
    <location>
        <begin position="87"/>
        <end position="186"/>
    </location>
</feature>
<dbReference type="InterPro" id="IPR012676">
    <property type="entry name" value="TGS-like"/>
</dbReference>
<dbReference type="CDD" id="cd00077">
    <property type="entry name" value="HDc"/>
    <property type="match status" value="1"/>
</dbReference>
<dbReference type="Pfam" id="PF04607">
    <property type="entry name" value="RelA_SpoT"/>
    <property type="match status" value="1"/>
</dbReference>
<dbReference type="SUPFAM" id="SSF81301">
    <property type="entry name" value="Nucleotidyltransferase"/>
    <property type="match status" value="1"/>
</dbReference>
<dbReference type="Pfam" id="PF13291">
    <property type="entry name" value="ACT_4"/>
    <property type="match status" value="1"/>
</dbReference>
<dbReference type="CDD" id="cd05399">
    <property type="entry name" value="NT_Rel-Spo_like"/>
    <property type="match status" value="1"/>
</dbReference>
<dbReference type="RefSeq" id="WP_338437730.1">
    <property type="nucleotide sequence ID" value="NZ_JAUYVH010000012.1"/>
</dbReference>
<gene>
    <name evidence="6" type="ORF">Q8A64_15300</name>
</gene>
<keyword evidence="6" id="KW-0808">Transferase</keyword>
<protein>
    <submittedName>
        <fullName evidence="6">Bifunctional (P)ppGpp synthetase/guanosine-3',5'-bis(Diphosphate) 3'-pyrophosphohydrolase</fullName>
        <ecNumber evidence="6">2.7.6.5</ecNumber>
    </submittedName>
</protein>
<dbReference type="SUPFAM" id="SSF81271">
    <property type="entry name" value="TGS-like"/>
    <property type="match status" value="1"/>
</dbReference>
<dbReference type="Pfam" id="PF19296">
    <property type="entry name" value="RelA_AH_RIS"/>
    <property type="match status" value="1"/>
</dbReference>
<name>A0ABU1BSC8_9BURK</name>
<dbReference type="Gene3D" id="1.10.3210.10">
    <property type="entry name" value="Hypothetical protein af1432"/>
    <property type="match status" value="1"/>
</dbReference>
<feature type="domain" description="ACT" evidence="3">
    <location>
        <begin position="683"/>
        <end position="758"/>
    </location>
</feature>
<dbReference type="SUPFAM" id="SSF109604">
    <property type="entry name" value="HD-domain/PDEase-like"/>
    <property type="match status" value="1"/>
</dbReference>
<evidence type="ECO:0000256" key="1">
    <source>
        <dbReference type="RuleBase" id="RU003847"/>
    </source>
</evidence>
<dbReference type="InterPro" id="IPR012675">
    <property type="entry name" value="Beta-grasp_dom_sf"/>
</dbReference>
<dbReference type="EMBL" id="JAUYVH010000012">
    <property type="protein sequence ID" value="MDQ9171779.1"/>
    <property type="molecule type" value="Genomic_DNA"/>
</dbReference>
<dbReference type="Proteomes" id="UP001225596">
    <property type="component" value="Unassembled WGS sequence"/>
</dbReference>
<dbReference type="GO" id="GO:0008728">
    <property type="term" value="F:GTP diphosphokinase activity"/>
    <property type="evidence" value="ECO:0007669"/>
    <property type="project" value="UniProtKB-EC"/>
</dbReference>
<dbReference type="InterPro" id="IPR033655">
    <property type="entry name" value="TGS_RelA/SpoT"/>
</dbReference>
<dbReference type="InterPro" id="IPR003607">
    <property type="entry name" value="HD/PDEase_dom"/>
</dbReference>
<evidence type="ECO:0000259" key="3">
    <source>
        <dbReference type="PROSITE" id="PS51671"/>
    </source>
</evidence>
<feature type="compositionally biased region" description="Low complexity" evidence="2">
    <location>
        <begin position="1"/>
        <end position="25"/>
    </location>
</feature>
<sequence>MNLTPPDSTISPPSSRRAASGRSVSKNSSAPSATEQNTAKPGVASVTDLTNKLSEYLTPSELKKIKEAYRFSDEKHLGQMRKSGEPYISHPIAVAEICADWKLDAQAIMAALLHDVMEDQDVQKDELIERFGAPVAALVDGLSKLDKLEFQSQIDVQAENFRKMLLAMARDVRVILVKLADRLHNMRTLGFMSSEKKRRIARETMEVYVPIAHRLGLNNIYRELQDLSFQHLYPLRYNTLAKAVKAARGNRREVVSKIMDSVKQALTNAGIEAQISGREKTLFGIYRKMRNKHLSFSQVLDVYGFRIIVDSFPNCYVTLGTLHALYKPMPGKFKDYIAIPKLNGYQSLHTTLIGPYGTPVEFQIRTQDMNHVAESGVAAHWLYKSEDAGISDLQHRTHAWLQSLLDIQRQTGDSAEFLEHVKVDLFPDSVYVFTPKSKIIALPRGATALDFAYTIHTHVGDQAIAAKINHEHAPLRSELRNGDIVEIVTSNGSRPSPNWLTFVRTGKARSAIRHHLRTINLSESIELGQHLLSQALMALNLPPSIPSLVEQRLLNESSAKSMDELHADIGVGKRMAALVARHIRGLVENEPSSSAPLVTRSGEILPNKMDPIVISGSEGAAVQLASCCMPIPGDRIVGHLRRDQGLTVHTAECEVAKRQRSKDSDRWIAVAWDTDLNRRFDCQLKILAHNDKGVLARVAAEIGESDANITYVNMDDDKDHSMMLLRFTVQVDDRIHLARLIRNLRRIPSVARVLRERS</sequence>
<keyword evidence="7" id="KW-1185">Reference proteome</keyword>
<dbReference type="InterPro" id="IPR004811">
    <property type="entry name" value="RelA/Spo_fam"/>
</dbReference>
<proteinExistence type="inferred from homology"/>
<accession>A0ABU1BSC8</accession>
<dbReference type="CDD" id="cd01668">
    <property type="entry name" value="TGS_RSH"/>
    <property type="match status" value="1"/>
</dbReference>
<dbReference type="InterPro" id="IPR006674">
    <property type="entry name" value="HD_domain"/>
</dbReference>
<evidence type="ECO:0000259" key="4">
    <source>
        <dbReference type="PROSITE" id="PS51831"/>
    </source>
</evidence>
<comment type="function">
    <text evidence="1">In eubacteria ppGpp (guanosine 3'-diphosphate 5'-diphosphate) is a mediator of the stringent response that coordinates a variety of cellular activities in response to changes in nutritional abundance.</text>
</comment>
<dbReference type="PROSITE" id="PS51671">
    <property type="entry name" value="ACT"/>
    <property type="match status" value="1"/>
</dbReference>
<evidence type="ECO:0000256" key="2">
    <source>
        <dbReference type="SAM" id="MobiDB-lite"/>
    </source>
</evidence>
<dbReference type="PROSITE" id="PS51880">
    <property type="entry name" value="TGS"/>
    <property type="match status" value="1"/>
</dbReference>
<dbReference type="SMART" id="SM00954">
    <property type="entry name" value="RelA_SpoT"/>
    <property type="match status" value="1"/>
</dbReference>
<evidence type="ECO:0000313" key="7">
    <source>
        <dbReference type="Proteomes" id="UP001225596"/>
    </source>
</evidence>
<reference evidence="6 7" key="1">
    <citation type="submission" date="2023-08" db="EMBL/GenBank/DDBJ databases">
        <title>Oxalobacteraceae gen .nov., isolated from river sludge outside the plant.</title>
        <authorList>
            <person name="Zhao S.Y."/>
        </authorList>
    </citation>
    <scope>NUCLEOTIDE SEQUENCE [LARGE SCALE GENOMIC DNA]</scope>
    <source>
        <strain evidence="6 7">R-40</strain>
    </source>
</reference>
<dbReference type="InterPro" id="IPR045865">
    <property type="entry name" value="ACT-like_dom_sf"/>
</dbReference>
<feature type="compositionally biased region" description="Polar residues" evidence="2">
    <location>
        <begin position="26"/>
        <end position="39"/>
    </location>
</feature>
<feature type="domain" description="TGS" evidence="5">
    <location>
        <begin position="428"/>
        <end position="489"/>
    </location>
</feature>
<organism evidence="6 7">
    <name type="scientific">Keguizhuia sedimenti</name>
    <dbReference type="NCBI Taxonomy" id="3064264"/>
    <lineage>
        <taxon>Bacteria</taxon>
        <taxon>Pseudomonadati</taxon>
        <taxon>Pseudomonadota</taxon>
        <taxon>Betaproteobacteria</taxon>
        <taxon>Burkholderiales</taxon>
        <taxon>Oxalobacteraceae</taxon>
        <taxon>Keguizhuia</taxon>
    </lineage>
</organism>
<dbReference type="SUPFAM" id="SSF55021">
    <property type="entry name" value="ACT-like"/>
    <property type="match status" value="1"/>
</dbReference>
<dbReference type="Gene3D" id="3.30.70.260">
    <property type="match status" value="1"/>
</dbReference>
<dbReference type="EC" id="2.7.6.5" evidence="6"/>
<dbReference type="Gene3D" id="3.30.460.10">
    <property type="entry name" value="Beta Polymerase, domain 2"/>
    <property type="match status" value="1"/>
</dbReference>
<comment type="caution">
    <text evidence="6">The sequence shown here is derived from an EMBL/GenBank/DDBJ whole genome shotgun (WGS) entry which is preliminary data.</text>
</comment>